<feature type="domain" description="AMP-dependent synthetase/ligase" evidence="1">
    <location>
        <begin position="88"/>
        <end position="165"/>
    </location>
</feature>
<dbReference type="EMBL" id="GG666487">
    <property type="protein sequence ID" value="EEN64528.1"/>
    <property type="molecule type" value="Genomic_DNA"/>
</dbReference>
<sequence length="193" mass="21669">MAFGWRSAESAGVRLLHPNVLKCSKHSALNGNSGMGRLVVGWCSARSASVRLVFGNLRVYFFTANTMSYMRGATDDPLLDVTFGQLLDDTAARWPDREAYVFKKTGSRVTFADIQEKATRLAAGLKAIGTARGDVVAWLFGHRPEWIYLYFAVAKLGAIAFPLQEERVGRSVETMNYFLNKVMMIVCRWRILY</sequence>
<dbReference type="InterPro" id="IPR000873">
    <property type="entry name" value="AMP-dep_synth/lig_dom"/>
</dbReference>
<dbReference type="PANTHER" id="PTHR42814">
    <property type="entry name" value="AMP-BINDING DOMAIN-CONTAINING PROTEIN"/>
    <property type="match status" value="1"/>
</dbReference>
<proteinExistence type="predicted"/>
<name>C3Y4Z5_BRAFL</name>
<gene>
    <name evidence="2" type="ORF">BRAFLDRAFT_92400</name>
</gene>
<evidence type="ECO:0000313" key="2">
    <source>
        <dbReference type="EMBL" id="EEN64528.1"/>
    </source>
</evidence>
<dbReference type="Pfam" id="PF00501">
    <property type="entry name" value="AMP-binding"/>
    <property type="match status" value="1"/>
</dbReference>
<protein>
    <recommendedName>
        <fullName evidence="1">AMP-dependent synthetase/ligase domain-containing protein</fullName>
    </recommendedName>
</protein>
<accession>C3Y4Z5</accession>
<dbReference type="Gene3D" id="3.40.50.980">
    <property type="match status" value="1"/>
</dbReference>
<reference evidence="2" key="1">
    <citation type="journal article" date="2008" name="Nature">
        <title>The amphioxus genome and the evolution of the chordate karyotype.</title>
        <authorList>
            <consortium name="US DOE Joint Genome Institute (JGI-PGF)"/>
            <person name="Putnam N.H."/>
            <person name="Butts T."/>
            <person name="Ferrier D.E.K."/>
            <person name="Furlong R.F."/>
            <person name="Hellsten U."/>
            <person name="Kawashima T."/>
            <person name="Robinson-Rechavi M."/>
            <person name="Shoguchi E."/>
            <person name="Terry A."/>
            <person name="Yu J.-K."/>
            <person name="Benito-Gutierrez E.L."/>
            <person name="Dubchak I."/>
            <person name="Garcia-Fernandez J."/>
            <person name="Gibson-Brown J.J."/>
            <person name="Grigoriev I.V."/>
            <person name="Horton A.C."/>
            <person name="de Jong P.J."/>
            <person name="Jurka J."/>
            <person name="Kapitonov V.V."/>
            <person name="Kohara Y."/>
            <person name="Kuroki Y."/>
            <person name="Lindquist E."/>
            <person name="Lucas S."/>
            <person name="Osoegawa K."/>
            <person name="Pennacchio L.A."/>
            <person name="Salamov A.A."/>
            <person name="Satou Y."/>
            <person name="Sauka-Spengler T."/>
            <person name="Schmutz J."/>
            <person name="Shin-I T."/>
            <person name="Toyoda A."/>
            <person name="Bronner-Fraser M."/>
            <person name="Fujiyama A."/>
            <person name="Holland L.Z."/>
            <person name="Holland P.W.H."/>
            <person name="Satoh N."/>
            <person name="Rokhsar D.S."/>
        </authorList>
    </citation>
    <scope>NUCLEOTIDE SEQUENCE [LARGE SCALE GENOMIC DNA]</scope>
    <source>
        <strain evidence="2">S238N-H82</strain>
        <tissue evidence="2">Testes</tissue>
    </source>
</reference>
<evidence type="ECO:0000259" key="1">
    <source>
        <dbReference type="Pfam" id="PF00501"/>
    </source>
</evidence>
<dbReference type="InParanoid" id="C3Y4Z5"/>
<dbReference type="STRING" id="7739.C3Y4Z5"/>
<dbReference type="AlphaFoldDB" id="C3Y4Z5"/>
<dbReference type="eggNOG" id="KOG1177">
    <property type="taxonomic scope" value="Eukaryota"/>
</dbReference>
<dbReference type="SUPFAM" id="SSF56801">
    <property type="entry name" value="Acetyl-CoA synthetase-like"/>
    <property type="match status" value="1"/>
</dbReference>
<organism>
    <name type="scientific">Branchiostoma floridae</name>
    <name type="common">Florida lancelet</name>
    <name type="synonym">Amphioxus</name>
    <dbReference type="NCBI Taxonomy" id="7739"/>
    <lineage>
        <taxon>Eukaryota</taxon>
        <taxon>Metazoa</taxon>
        <taxon>Chordata</taxon>
        <taxon>Cephalochordata</taxon>
        <taxon>Leptocardii</taxon>
        <taxon>Amphioxiformes</taxon>
        <taxon>Branchiostomatidae</taxon>
        <taxon>Branchiostoma</taxon>
    </lineage>
</organism>
<dbReference type="PANTHER" id="PTHR42814:SF3">
    <property type="entry name" value="BETA-N-ACETYLHEXOSAMINIDASE"/>
    <property type="match status" value="1"/>
</dbReference>